<evidence type="ECO:0000313" key="6">
    <source>
        <dbReference type="EMBL" id="SFA49262.1"/>
    </source>
</evidence>
<dbReference type="GO" id="GO:0003755">
    <property type="term" value="F:peptidyl-prolyl cis-trans isomerase activity"/>
    <property type="evidence" value="ECO:0007669"/>
    <property type="project" value="UniProtKB-UniRule"/>
</dbReference>
<keyword evidence="2 4" id="KW-0697">Rotamase</keyword>
<keyword evidence="7" id="KW-1185">Reference proteome</keyword>
<dbReference type="InterPro" id="IPR020892">
    <property type="entry name" value="Cyclophilin-type_PPIase_CS"/>
</dbReference>
<keyword evidence="3 4" id="KW-0413">Isomerase</keyword>
<dbReference type="PROSITE" id="PS50072">
    <property type="entry name" value="CSA_PPIASE_2"/>
    <property type="match status" value="1"/>
</dbReference>
<organism evidence="6 7">
    <name type="scientific">Pedobacter suwonensis</name>
    <dbReference type="NCBI Taxonomy" id="332999"/>
    <lineage>
        <taxon>Bacteria</taxon>
        <taxon>Pseudomonadati</taxon>
        <taxon>Bacteroidota</taxon>
        <taxon>Sphingobacteriia</taxon>
        <taxon>Sphingobacteriales</taxon>
        <taxon>Sphingobacteriaceae</taxon>
        <taxon>Pedobacter</taxon>
    </lineage>
</organism>
<dbReference type="EMBL" id="FOJM01000008">
    <property type="protein sequence ID" value="SFA49262.1"/>
    <property type="molecule type" value="Genomic_DNA"/>
</dbReference>
<dbReference type="PROSITE" id="PS00170">
    <property type="entry name" value="CSA_PPIASE_1"/>
    <property type="match status" value="1"/>
</dbReference>
<dbReference type="RefSeq" id="WP_090983411.1">
    <property type="nucleotide sequence ID" value="NZ_FOJM01000008.1"/>
</dbReference>
<dbReference type="CDD" id="cd00317">
    <property type="entry name" value="cyclophilin"/>
    <property type="match status" value="1"/>
</dbReference>
<evidence type="ECO:0000256" key="4">
    <source>
        <dbReference type="RuleBase" id="RU363019"/>
    </source>
</evidence>
<reference evidence="7" key="1">
    <citation type="submission" date="2016-10" db="EMBL/GenBank/DDBJ databases">
        <authorList>
            <person name="Varghese N."/>
            <person name="Submissions S."/>
        </authorList>
    </citation>
    <scope>NUCLEOTIDE SEQUENCE [LARGE SCALE GENOMIC DNA]</scope>
    <source>
        <strain evidence="7">DSM 18130</strain>
    </source>
</reference>
<proteinExistence type="inferred from homology"/>
<dbReference type="PANTHER" id="PTHR45625:SF4">
    <property type="entry name" value="PEPTIDYLPROLYL ISOMERASE DOMAIN AND WD REPEAT-CONTAINING PROTEIN 1"/>
    <property type="match status" value="1"/>
</dbReference>
<dbReference type="EC" id="5.2.1.8" evidence="4"/>
<evidence type="ECO:0000256" key="2">
    <source>
        <dbReference type="ARBA" id="ARBA00023110"/>
    </source>
</evidence>
<dbReference type="AlphaFoldDB" id="A0A1I0TBV5"/>
<dbReference type="Pfam" id="PF00160">
    <property type="entry name" value="Pro_isomerase"/>
    <property type="match status" value="1"/>
</dbReference>
<keyword evidence="4" id="KW-0732">Signal</keyword>
<feature type="chain" id="PRO_5011328298" description="Peptidyl-prolyl cis-trans isomerase" evidence="4">
    <location>
        <begin position="19"/>
        <end position="240"/>
    </location>
</feature>
<dbReference type="PRINTS" id="PR00153">
    <property type="entry name" value="CSAPPISMRASE"/>
</dbReference>
<accession>A0A1I0TBV5</accession>
<dbReference type="OrthoDB" id="9807797at2"/>
<dbReference type="GO" id="GO:0006457">
    <property type="term" value="P:protein folding"/>
    <property type="evidence" value="ECO:0007669"/>
    <property type="project" value="InterPro"/>
</dbReference>
<dbReference type="STRING" id="332999.SAMN04488511_10828"/>
<evidence type="ECO:0000259" key="5">
    <source>
        <dbReference type="PROSITE" id="PS50072"/>
    </source>
</evidence>
<sequence length="240" mass="27289">MKKILLFLCTFSILSAFAAKPKNQYVRIKTEFGECIIKLYNQTPLHRDNFLKLVKSGYYNGVLFHRVINNFMIQGGDPDSKNAKPDSLLGEGGPKYTIPAEFNDSLFHKKGILGAAREGDDVNPAKASSGSQFYLVQGKVFTDQQLDNLEEKRLKFKIPQWQREIYKTIGGTPHLDRNYTVYGEIVMGLDMVDKIAALPTNKNDRPKQDVKMEVTVLKKREVKKLEKQLLQGGLKDKMVM</sequence>
<dbReference type="InterPro" id="IPR044666">
    <property type="entry name" value="Cyclophilin_A-like"/>
</dbReference>
<name>A0A1I0TBV5_9SPHI</name>
<dbReference type="Gene3D" id="2.40.100.10">
    <property type="entry name" value="Cyclophilin-like"/>
    <property type="match status" value="1"/>
</dbReference>
<evidence type="ECO:0000256" key="1">
    <source>
        <dbReference type="ARBA" id="ARBA00007365"/>
    </source>
</evidence>
<protein>
    <recommendedName>
        <fullName evidence="4">Peptidyl-prolyl cis-trans isomerase</fullName>
        <shortName evidence="4">PPIase</shortName>
        <ecNumber evidence="4">5.2.1.8</ecNumber>
    </recommendedName>
</protein>
<feature type="signal peptide" evidence="4">
    <location>
        <begin position="1"/>
        <end position="18"/>
    </location>
</feature>
<comment type="function">
    <text evidence="4">PPIases accelerate the folding of proteins. It catalyzes the cis-trans isomerization of proline imidic peptide bonds in oligopeptides.</text>
</comment>
<dbReference type="InterPro" id="IPR029000">
    <property type="entry name" value="Cyclophilin-like_dom_sf"/>
</dbReference>
<comment type="similarity">
    <text evidence="1 4">Belongs to the cyclophilin-type PPIase family.</text>
</comment>
<evidence type="ECO:0000313" key="7">
    <source>
        <dbReference type="Proteomes" id="UP000198836"/>
    </source>
</evidence>
<dbReference type="Proteomes" id="UP000198836">
    <property type="component" value="Unassembled WGS sequence"/>
</dbReference>
<dbReference type="SUPFAM" id="SSF50891">
    <property type="entry name" value="Cyclophilin-like"/>
    <property type="match status" value="1"/>
</dbReference>
<gene>
    <name evidence="6" type="ORF">SAMN04488511_10828</name>
</gene>
<feature type="domain" description="PPIase cyclophilin-type" evidence="5">
    <location>
        <begin position="33"/>
        <end position="217"/>
    </location>
</feature>
<dbReference type="InterPro" id="IPR002130">
    <property type="entry name" value="Cyclophilin-type_PPIase_dom"/>
</dbReference>
<evidence type="ECO:0000256" key="3">
    <source>
        <dbReference type="ARBA" id="ARBA00023235"/>
    </source>
</evidence>
<comment type="catalytic activity">
    <reaction evidence="4">
        <text>[protein]-peptidylproline (omega=180) = [protein]-peptidylproline (omega=0)</text>
        <dbReference type="Rhea" id="RHEA:16237"/>
        <dbReference type="Rhea" id="RHEA-COMP:10747"/>
        <dbReference type="Rhea" id="RHEA-COMP:10748"/>
        <dbReference type="ChEBI" id="CHEBI:83833"/>
        <dbReference type="ChEBI" id="CHEBI:83834"/>
        <dbReference type="EC" id="5.2.1.8"/>
    </reaction>
</comment>
<dbReference type="PANTHER" id="PTHR45625">
    <property type="entry name" value="PEPTIDYL-PROLYL CIS-TRANS ISOMERASE-RELATED"/>
    <property type="match status" value="1"/>
</dbReference>